<dbReference type="RefSeq" id="WP_216562061.1">
    <property type="nucleotide sequence ID" value="NZ_JAHLOH010000050.1"/>
</dbReference>
<organism evidence="2 3">
    <name type="scientific">Tissierella carlieri</name>
    <dbReference type="NCBI Taxonomy" id="689904"/>
    <lineage>
        <taxon>Bacteria</taxon>
        <taxon>Bacillati</taxon>
        <taxon>Bacillota</taxon>
        <taxon>Tissierellia</taxon>
        <taxon>Tissierellales</taxon>
        <taxon>Tissierellaceae</taxon>
        <taxon>Tissierella</taxon>
    </lineage>
</organism>
<keyword evidence="3" id="KW-1185">Reference proteome</keyword>
<accession>A0ABT1S690</accession>
<feature type="transmembrane region" description="Helical" evidence="1">
    <location>
        <begin position="52"/>
        <end position="67"/>
    </location>
</feature>
<feature type="transmembrane region" description="Helical" evidence="1">
    <location>
        <begin position="100"/>
        <end position="119"/>
    </location>
</feature>
<protein>
    <recommendedName>
        <fullName evidence="4">DUF2232 domain-containing protein</fullName>
    </recommendedName>
</protein>
<evidence type="ECO:0000256" key="1">
    <source>
        <dbReference type="SAM" id="Phobius"/>
    </source>
</evidence>
<evidence type="ECO:0000313" key="2">
    <source>
        <dbReference type="EMBL" id="MCQ4921979.1"/>
    </source>
</evidence>
<keyword evidence="1" id="KW-1133">Transmembrane helix</keyword>
<sequence>MINTKNIIIGSLFAAIAALFQLIPVFFSEVLVFLTIFSAVPIYIVSRINPKTGILSYLVASIIVMILSVHEGLFFLCTNGIVGISLGICSYYIRKESAIWILSSIALTITLSIMNYGIGIPVFGMKIPGGIIIQILILFLVSVTYNIFYYYFLNFIYRYLKKNLRSI</sequence>
<dbReference type="Proteomes" id="UP001524478">
    <property type="component" value="Unassembled WGS sequence"/>
</dbReference>
<keyword evidence="1" id="KW-0812">Transmembrane</keyword>
<feature type="transmembrane region" description="Helical" evidence="1">
    <location>
        <begin position="73"/>
        <end position="93"/>
    </location>
</feature>
<dbReference type="EMBL" id="JANGAC010000002">
    <property type="protein sequence ID" value="MCQ4921979.1"/>
    <property type="molecule type" value="Genomic_DNA"/>
</dbReference>
<feature type="transmembrane region" description="Helical" evidence="1">
    <location>
        <begin position="30"/>
        <end position="45"/>
    </location>
</feature>
<proteinExistence type="predicted"/>
<name>A0ABT1S690_9FIRM</name>
<keyword evidence="1" id="KW-0472">Membrane</keyword>
<evidence type="ECO:0008006" key="4">
    <source>
        <dbReference type="Google" id="ProtNLM"/>
    </source>
</evidence>
<feature type="transmembrane region" description="Helical" evidence="1">
    <location>
        <begin position="7"/>
        <end position="24"/>
    </location>
</feature>
<gene>
    <name evidence="2" type="ORF">NE686_02680</name>
</gene>
<reference evidence="2 3" key="1">
    <citation type="submission" date="2022-06" db="EMBL/GenBank/DDBJ databases">
        <title>Isolation of gut microbiota from human fecal samples.</title>
        <authorList>
            <person name="Pamer E.G."/>
            <person name="Barat B."/>
            <person name="Waligurski E."/>
            <person name="Medina S."/>
            <person name="Paddock L."/>
            <person name="Mostad J."/>
        </authorList>
    </citation>
    <scope>NUCLEOTIDE SEQUENCE [LARGE SCALE GENOMIC DNA]</scope>
    <source>
        <strain evidence="2 3">DFI.7.95</strain>
    </source>
</reference>
<evidence type="ECO:0000313" key="3">
    <source>
        <dbReference type="Proteomes" id="UP001524478"/>
    </source>
</evidence>
<comment type="caution">
    <text evidence="2">The sequence shown here is derived from an EMBL/GenBank/DDBJ whole genome shotgun (WGS) entry which is preliminary data.</text>
</comment>
<feature type="transmembrane region" description="Helical" evidence="1">
    <location>
        <begin position="131"/>
        <end position="152"/>
    </location>
</feature>